<evidence type="ECO:0000313" key="9">
    <source>
        <dbReference type="EMBL" id="MBB1489526.1"/>
    </source>
</evidence>
<dbReference type="Pfam" id="PF00015">
    <property type="entry name" value="MCPsignal"/>
    <property type="match status" value="1"/>
</dbReference>
<evidence type="ECO:0000259" key="7">
    <source>
        <dbReference type="PROSITE" id="PS50111"/>
    </source>
</evidence>
<name>A0A839IZL5_9GAMM</name>
<dbReference type="PANTHER" id="PTHR32089:SF117">
    <property type="entry name" value="METHYL ACCEPTING SENSORY TRANSDUCER WITH CACHE_1 SMALL MOLECULE BINDING DOMAIN"/>
    <property type="match status" value="1"/>
</dbReference>
<dbReference type="PROSITE" id="PS50111">
    <property type="entry name" value="CHEMOTAXIS_TRANSDUC_2"/>
    <property type="match status" value="1"/>
</dbReference>
<comment type="similarity">
    <text evidence="3">Belongs to the methyl-accepting chemotaxis (MCP) protein family.</text>
</comment>
<dbReference type="Gene3D" id="1.10.287.950">
    <property type="entry name" value="Methyl-accepting chemotaxis protein"/>
    <property type="match status" value="1"/>
</dbReference>
<dbReference type="Pfam" id="PF00672">
    <property type="entry name" value="HAMP"/>
    <property type="match status" value="1"/>
</dbReference>
<dbReference type="CDD" id="cd06225">
    <property type="entry name" value="HAMP"/>
    <property type="match status" value="1"/>
</dbReference>
<evidence type="ECO:0000256" key="4">
    <source>
        <dbReference type="PROSITE-ProRule" id="PRU00284"/>
    </source>
</evidence>
<dbReference type="Gene3D" id="3.30.450.20">
    <property type="entry name" value="PAS domain"/>
    <property type="match status" value="1"/>
</dbReference>
<feature type="transmembrane region" description="Helical" evidence="6">
    <location>
        <begin position="352"/>
        <end position="375"/>
    </location>
</feature>
<dbReference type="CDD" id="cd11386">
    <property type="entry name" value="MCP_signal"/>
    <property type="match status" value="1"/>
</dbReference>
<evidence type="ECO:0000256" key="5">
    <source>
        <dbReference type="SAM" id="Coils"/>
    </source>
</evidence>
<dbReference type="EMBL" id="JACJFM010000058">
    <property type="protein sequence ID" value="MBB1489526.1"/>
    <property type="molecule type" value="Genomic_DNA"/>
</dbReference>
<keyword evidence="6" id="KW-0472">Membrane</keyword>
<gene>
    <name evidence="9" type="ORF">H4O21_23230</name>
</gene>
<keyword evidence="2 4" id="KW-0807">Transducer</keyword>
<dbReference type="AlphaFoldDB" id="A0A839IZL5"/>
<evidence type="ECO:0000256" key="3">
    <source>
        <dbReference type="ARBA" id="ARBA00029447"/>
    </source>
</evidence>
<dbReference type="GO" id="GO:0006935">
    <property type="term" value="P:chemotaxis"/>
    <property type="evidence" value="ECO:0007669"/>
    <property type="project" value="UniProtKB-ARBA"/>
</dbReference>
<feature type="domain" description="Methyl-accepting transducer" evidence="7">
    <location>
        <begin position="431"/>
        <end position="667"/>
    </location>
</feature>
<comment type="caution">
    <text evidence="9">The sequence shown here is derived from an EMBL/GenBank/DDBJ whole genome shotgun (WGS) entry which is preliminary data.</text>
</comment>
<evidence type="ECO:0000313" key="10">
    <source>
        <dbReference type="Proteomes" id="UP000565262"/>
    </source>
</evidence>
<dbReference type="InterPro" id="IPR003660">
    <property type="entry name" value="HAMP_dom"/>
</dbReference>
<evidence type="ECO:0000256" key="6">
    <source>
        <dbReference type="SAM" id="Phobius"/>
    </source>
</evidence>
<keyword evidence="10" id="KW-1185">Reference proteome</keyword>
<keyword evidence="6" id="KW-0812">Transmembrane</keyword>
<dbReference type="GO" id="GO:0007165">
    <property type="term" value="P:signal transduction"/>
    <property type="evidence" value="ECO:0007669"/>
    <property type="project" value="UniProtKB-KW"/>
</dbReference>
<evidence type="ECO:0000256" key="2">
    <source>
        <dbReference type="ARBA" id="ARBA00023224"/>
    </source>
</evidence>
<feature type="coiled-coil region" evidence="5">
    <location>
        <begin position="579"/>
        <end position="641"/>
    </location>
</feature>
<protein>
    <submittedName>
        <fullName evidence="9">Methyl-accepting chemotaxis protein</fullName>
    </submittedName>
</protein>
<accession>A0A839IZL5</accession>
<comment type="subcellular location">
    <subcellularLocation>
        <location evidence="1">Membrane</location>
    </subcellularLocation>
</comment>
<dbReference type="SMART" id="SM00283">
    <property type="entry name" value="MA"/>
    <property type="match status" value="1"/>
</dbReference>
<dbReference type="CDD" id="cd12913">
    <property type="entry name" value="PDC1_MCP_like"/>
    <property type="match status" value="1"/>
</dbReference>
<proteinExistence type="inferred from homology"/>
<keyword evidence="6" id="KW-1133">Transmembrane helix</keyword>
<organism evidence="9 10">
    <name type="scientific">Oceanospirillum sediminis</name>
    <dbReference type="NCBI Taxonomy" id="2760088"/>
    <lineage>
        <taxon>Bacteria</taxon>
        <taxon>Pseudomonadati</taxon>
        <taxon>Pseudomonadota</taxon>
        <taxon>Gammaproteobacteria</taxon>
        <taxon>Oceanospirillales</taxon>
        <taxon>Oceanospirillaceae</taxon>
        <taxon>Oceanospirillum</taxon>
    </lineage>
</organism>
<dbReference type="InterPro" id="IPR004089">
    <property type="entry name" value="MCPsignal_dom"/>
</dbReference>
<dbReference type="Pfam" id="PF22673">
    <property type="entry name" value="MCP-like_PDC_1"/>
    <property type="match status" value="1"/>
</dbReference>
<dbReference type="PROSITE" id="PS50885">
    <property type="entry name" value="HAMP"/>
    <property type="match status" value="1"/>
</dbReference>
<dbReference type="SUPFAM" id="SSF58104">
    <property type="entry name" value="Methyl-accepting chemotaxis protein (MCP) signaling domain"/>
    <property type="match status" value="1"/>
</dbReference>
<evidence type="ECO:0000256" key="1">
    <source>
        <dbReference type="ARBA" id="ARBA00004370"/>
    </source>
</evidence>
<sequence>MKQWSLRNKLLLFSLTILILAQGAVIWLAMNSMFHAAEEVNEQVSASSQKNAESLLRAASSAVAKDVSSYMNRAFDTPETMKAIVEAAIANPDKRLSRDELQQLARQALEANKLISSTYLQFEKNGYDGLDSQMLGSGEHTSSIGTLETYWVRDGSTLTHYATEDSASKYSDTRNDLGDRESEWYLCSYETGKNCIVEPYLYEIEAGKEVLMTSLVTAVKRNGQFVGVAGSDIDLPVLQQLMERMSSELFDGQAELHLLTAKNRIVASSEYSSKLSRPLSEANSEFSTQVSANKNKLFGTGNLMAVSQDIYIEAPDMHWQLVLTVPEAIVLADLNKLTAELDKDSQSALSNMLVLGVVSLGVAAIAIVLFVNSIVRPLSRMRERVHNLSSSEGDLTQTLDIDNHKELIDISDGINRFMAKLRTMITELQHQSLQVQKQANLLSEATATTADIIARQTSETDSVATAVEEMAATSAEVARLASVSAEGTQHSERILHSTSQSFDSSVEQVQKIATAMDESSERIMKVSARSEDINQIVKTIADIAEQTNLLALNAAIEAARAGEQGRGFAVVADEVRNLAANTQNSTEEINDLVKRLQNNVQQAVEQINSNKERSHQTTDSIRESVANLKELESQINTISDNTVQVASAAEQQSQVNHEISQSLTGIGDTARHLQEQARVIDGVRAELTNVVGLLDDQLSRLKV</sequence>
<dbReference type="PANTHER" id="PTHR32089">
    <property type="entry name" value="METHYL-ACCEPTING CHEMOTAXIS PROTEIN MCPB"/>
    <property type="match status" value="1"/>
</dbReference>
<dbReference type="SMART" id="SM00304">
    <property type="entry name" value="HAMP"/>
    <property type="match status" value="1"/>
</dbReference>
<keyword evidence="5" id="KW-0175">Coiled coil</keyword>
<evidence type="ECO:0000259" key="8">
    <source>
        <dbReference type="PROSITE" id="PS50885"/>
    </source>
</evidence>
<reference evidence="9 10" key="1">
    <citation type="submission" date="2020-08" db="EMBL/GenBank/DDBJ databases">
        <title>Oceanospirillum sp. nov. isolated from marine sediment.</title>
        <authorList>
            <person name="Ji X."/>
        </authorList>
    </citation>
    <scope>NUCLEOTIDE SEQUENCE [LARGE SCALE GENOMIC DNA]</scope>
    <source>
        <strain evidence="9 10">D5</strain>
    </source>
</reference>
<dbReference type="GO" id="GO:0016020">
    <property type="term" value="C:membrane"/>
    <property type="evidence" value="ECO:0007669"/>
    <property type="project" value="UniProtKB-SubCell"/>
</dbReference>
<dbReference type="Proteomes" id="UP000565262">
    <property type="component" value="Unassembled WGS sequence"/>
</dbReference>
<dbReference type="RefSeq" id="WP_182811951.1">
    <property type="nucleotide sequence ID" value="NZ_JACJFM010000058.1"/>
</dbReference>
<feature type="domain" description="HAMP" evidence="8">
    <location>
        <begin position="372"/>
        <end position="426"/>
    </location>
</feature>
<dbReference type="FunFam" id="1.10.287.950:FF:000001">
    <property type="entry name" value="Methyl-accepting chemotaxis sensory transducer"/>
    <property type="match status" value="1"/>
</dbReference>